<comment type="similarity">
    <text evidence="1">Belongs to the opacity porin family.</text>
</comment>
<dbReference type="GO" id="GO:0015288">
    <property type="term" value="F:porin activity"/>
    <property type="evidence" value="ECO:0007669"/>
    <property type="project" value="InterPro"/>
</dbReference>
<keyword evidence="2" id="KW-0732">Signal</keyword>
<evidence type="ECO:0000313" key="5">
    <source>
        <dbReference type="Proteomes" id="UP000190322"/>
    </source>
</evidence>
<proteinExistence type="inferred from homology"/>
<protein>
    <recommendedName>
        <fullName evidence="3">Porin opacity type domain-containing protein</fullName>
    </recommendedName>
</protein>
<dbReference type="SUPFAM" id="SSF56925">
    <property type="entry name" value="OMPA-like"/>
    <property type="match status" value="1"/>
</dbReference>
<comment type="caution">
    <text evidence="4">The sequence shown here is derived from an EMBL/GenBank/DDBJ whole genome shotgun (WGS) entry which is preliminary data.</text>
</comment>
<dbReference type="InterPro" id="IPR011250">
    <property type="entry name" value="OMP/PagP_B-barrel"/>
</dbReference>
<gene>
    <name evidence="4" type="ORF">B0180_05710</name>
</gene>
<dbReference type="EMBL" id="MUXT01000006">
    <property type="protein sequence ID" value="OOR83932.1"/>
    <property type="molecule type" value="Genomic_DNA"/>
</dbReference>
<evidence type="ECO:0000313" key="4">
    <source>
        <dbReference type="EMBL" id="OOR83932.1"/>
    </source>
</evidence>
<dbReference type="GO" id="GO:0009279">
    <property type="term" value="C:cell outer membrane"/>
    <property type="evidence" value="ECO:0007669"/>
    <property type="project" value="UniProtKB-ARBA"/>
</dbReference>
<feature type="signal peptide" evidence="2">
    <location>
        <begin position="1"/>
        <end position="19"/>
    </location>
</feature>
<dbReference type="Pfam" id="PF02462">
    <property type="entry name" value="Opacity"/>
    <property type="match status" value="1"/>
</dbReference>
<dbReference type="InterPro" id="IPR003394">
    <property type="entry name" value="Porin_opacity"/>
</dbReference>
<organism evidence="4 5">
    <name type="scientific">Moraxella canis</name>
    <dbReference type="NCBI Taxonomy" id="90239"/>
    <lineage>
        <taxon>Bacteria</taxon>
        <taxon>Pseudomonadati</taxon>
        <taxon>Pseudomonadota</taxon>
        <taxon>Gammaproteobacteria</taxon>
        <taxon>Moraxellales</taxon>
        <taxon>Moraxellaceae</taxon>
        <taxon>Moraxella</taxon>
    </lineage>
</organism>
<dbReference type="AlphaFoldDB" id="A0A1S9ZJZ2"/>
<reference evidence="4 5" key="1">
    <citation type="submission" date="2017-02" db="EMBL/GenBank/DDBJ databases">
        <title>Draft genome sequence of Moraxella canis CCUG 8415A type strain.</title>
        <authorList>
            <person name="Engstrom-Jakobsson H."/>
            <person name="Salva-Serra F."/>
            <person name="Thorell K."/>
            <person name="Gonzales-Siles L."/>
            <person name="Karlsson R."/>
            <person name="Boulund F."/>
            <person name="Engstrand L."/>
            <person name="Moore E."/>
        </authorList>
    </citation>
    <scope>NUCLEOTIDE SEQUENCE [LARGE SCALE GENOMIC DNA]</scope>
    <source>
        <strain evidence="4 5">CCUG 8415A</strain>
    </source>
</reference>
<accession>A0A1S9ZJZ2</accession>
<dbReference type="Gene3D" id="2.40.160.20">
    <property type="match status" value="1"/>
</dbReference>
<feature type="chain" id="PRO_5012255977" description="Porin opacity type domain-containing protein" evidence="2">
    <location>
        <begin position="20"/>
        <end position="211"/>
    </location>
</feature>
<dbReference type="RefSeq" id="WP_078256059.1">
    <property type="nucleotide sequence ID" value="NZ_MUXT01000006.1"/>
</dbReference>
<sequence length="211" mass="22892">MKKLLLVAALAGLSTAASANPLVNNGYYVQGDVGYSKLNFKFDDEKIKDDDVSYTVAVGKDTGMVRYAVDYTNFGKIKGSGTDVTELPNGAVKKEVYWGELKAHSLGLSAIYDFETVSGFTPYVGGRLGINQVKVEDSEVVTTTAPLSITQETYYDSEKKTKVGFGVLAGAQYAINPQLAVDAGVEYNYLGKFEEAKVHQYGAKVGLRYNF</sequence>
<name>A0A1S9ZJZ2_9GAMM</name>
<evidence type="ECO:0000256" key="2">
    <source>
        <dbReference type="SAM" id="SignalP"/>
    </source>
</evidence>
<evidence type="ECO:0000256" key="1">
    <source>
        <dbReference type="ARBA" id="ARBA00009830"/>
    </source>
</evidence>
<dbReference type="Proteomes" id="UP000190322">
    <property type="component" value="Unassembled WGS sequence"/>
</dbReference>
<evidence type="ECO:0000259" key="3">
    <source>
        <dbReference type="Pfam" id="PF02462"/>
    </source>
</evidence>
<feature type="domain" description="Porin opacity type" evidence="3">
    <location>
        <begin position="58"/>
        <end position="211"/>
    </location>
</feature>